<keyword evidence="2" id="KW-1185">Reference proteome</keyword>
<comment type="caution">
    <text evidence="1">The sequence shown here is derived from an EMBL/GenBank/DDBJ whole genome shotgun (WGS) entry which is preliminary data.</text>
</comment>
<dbReference type="AlphaFoldDB" id="A0A559ID21"/>
<proteinExistence type="predicted"/>
<sequence length="123" mass="14173">MEQLFLVEMRDTCLEVSIRVGKHHEILEEVERCAVETEKHSVKVTPIVEVDGYKIIIKKSENEAKSYDQYFEGKLQSNKIQPAYDPRDLLLNLLVEITSNEKNDDELVGSMAKDLVKAFKAIY</sequence>
<gene>
    <name evidence="1" type="ORF">FPZ44_24770</name>
</gene>
<protein>
    <submittedName>
        <fullName evidence="1">Uncharacterized protein</fullName>
    </submittedName>
</protein>
<name>A0A559ID21_9BACL</name>
<dbReference type="OrthoDB" id="2617897at2"/>
<dbReference type="EMBL" id="VNJK01000007">
    <property type="protein sequence ID" value="TVX85572.1"/>
    <property type="molecule type" value="Genomic_DNA"/>
</dbReference>
<evidence type="ECO:0000313" key="2">
    <source>
        <dbReference type="Proteomes" id="UP000318102"/>
    </source>
</evidence>
<dbReference type="RefSeq" id="WP_144995072.1">
    <property type="nucleotide sequence ID" value="NZ_VNJK01000007.1"/>
</dbReference>
<organism evidence="1 2">
    <name type="scientific">Paenibacillus agilis</name>
    <dbReference type="NCBI Taxonomy" id="3020863"/>
    <lineage>
        <taxon>Bacteria</taxon>
        <taxon>Bacillati</taxon>
        <taxon>Bacillota</taxon>
        <taxon>Bacilli</taxon>
        <taxon>Bacillales</taxon>
        <taxon>Paenibacillaceae</taxon>
        <taxon>Paenibacillus</taxon>
    </lineage>
</organism>
<evidence type="ECO:0000313" key="1">
    <source>
        <dbReference type="EMBL" id="TVX85572.1"/>
    </source>
</evidence>
<dbReference type="Proteomes" id="UP000318102">
    <property type="component" value="Unassembled WGS sequence"/>
</dbReference>
<accession>A0A559ID21</accession>
<reference evidence="1 2" key="1">
    <citation type="submission" date="2019-07" db="EMBL/GenBank/DDBJ databases">
        <authorList>
            <person name="Kim J."/>
        </authorList>
    </citation>
    <scope>NUCLEOTIDE SEQUENCE [LARGE SCALE GENOMIC DNA]</scope>
    <source>
        <strain evidence="1 2">N4</strain>
    </source>
</reference>